<protein>
    <submittedName>
        <fullName evidence="10">Response regulator transcription factor</fullName>
    </submittedName>
</protein>
<reference evidence="11" key="1">
    <citation type="journal article" date="2019" name="Int. J. Syst. Evol. Microbiol.">
        <title>The Global Catalogue of Microorganisms (GCM) 10K type strain sequencing project: providing services to taxonomists for standard genome sequencing and annotation.</title>
        <authorList>
            <consortium name="The Broad Institute Genomics Platform"/>
            <consortium name="The Broad Institute Genome Sequencing Center for Infectious Disease"/>
            <person name="Wu L."/>
            <person name="Ma J."/>
        </authorList>
    </citation>
    <scope>NUCLEOTIDE SEQUENCE [LARGE SCALE GENOMIC DNA]</scope>
    <source>
        <strain evidence="11">VKM B-3159</strain>
    </source>
</reference>
<evidence type="ECO:0000256" key="4">
    <source>
        <dbReference type="ARBA" id="ARBA00023125"/>
    </source>
</evidence>
<accession>A0ABT9JSY6</accession>
<evidence type="ECO:0000256" key="2">
    <source>
        <dbReference type="ARBA" id="ARBA00023012"/>
    </source>
</evidence>
<name>A0ABT9JSY6_9PROT</name>
<keyword evidence="3" id="KW-0805">Transcription regulation</keyword>
<dbReference type="Pfam" id="PF00072">
    <property type="entry name" value="Response_reg"/>
    <property type="match status" value="1"/>
</dbReference>
<feature type="modified residue" description="4-aspartylphosphate" evidence="6">
    <location>
        <position position="60"/>
    </location>
</feature>
<keyword evidence="2" id="KW-0902">Two-component regulatory system</keyword>
<dbReference type="Gene3D" id="1.10.10.10">
    <property type="entry name" value="Winged helix-like DNA-binding domain superfamily/Winged helix DNA-binding domain"/>
    <property type="match status" value="1"/>
</dbReference>
<dbReference type="EMBL" id="JAVCAP010000014">
    <property type="protein sequence ID" value="MDP8567579.1"/>
    <property type="molecule type" value="Genomic_DNA"/>
</dbReference>
<dbReference type="RefSeq" id="WP_306389303.1">
    <property type="nucleotide sequence ID" value="NZ_JAVCAP010000014.1"/>
</dbReference>
<evidence type="ECO:0000256" key="7">
    <source>
        <dbReference type="PROSITE-ProRule" id="PRU01091"/>
    </source>
</evidence>
<dbReference type="SUPFAM" id="SSF46894">
    <property type="entry name" value="C-terminal effector domain of the bipartite response regulators"/>
    <property type="match status" value="1"/>
</dbReference>
<dbReference type="SUPFAM" id="SSF52172">
    <property type="entry name" value="CheY-like"/>
    <property type="match status" value="1"/>
</dbReference>
<evidence type="ECO:0000259" key="9">
    <source>
        <dbReference type="PROSITE" id="PS51755"/>
    </source>
</evidence>
<keyword evidence="4 7" id="KW-0238">DNA-binding</keyword>
<dbReference type="InterPro" id="IPR001789">
    <property type="entry name" value="Sig_transdc_resp-reg_receiver"/>
</dbReference>
<dbReference type="InterPro" id="IPR001867">
    <property type="entry name" value="OmpR/PhoB-type_DNA-bd"/>
</dbReference>
<feature type="DNA-binding region" description="OmpR/PhoB-type" evidence="7">
    <location>
        <begin position="149"/>
        <end position="249"/>
    </location>
</feature>
<evidence type="ECO:0000256" key="1">
    <source>
        <dbReference type="ARBA" id="ARBA00022553"/>
    </source>
</evidence>
<evidence type="ECO:0000259" key="8">
    <source>
        <dbReference type="PROSITE" id="PS50110"/>
    </source>
</evidence>
<dbReference type="PANTHER" id="PTHR48111:SF1">
    <property type="entry name" value="TWO-COMPONENT RESPONSE REGULATOR ORR33"/>
    <property type="match status" value="1"/>
</dbReference>
<evidence type="ECO:0000256" key="6">
    <source>
        <dbReference type="PROSITE-ProRule" id="PRU00169"/>
    </source>
</evidence>
<dbReference type="PROSITE" id="PS51755">
    <property type="entry name" value="OMPR_PHOB"/>
    <property type="match status" value="1"/>
</dbReference>
<organism evidence="10 11">
    <name type="scientific">Methylophilus aquaticus</name>
    <dbReference type="NCBI Taxonomy" id="1971610"/>
    <lineage>
        <taxon>Bacteria</taxon>
        <taxon>Pseudomonadati</taxon>
        <taxon>Pseudomonadota</taxon>
        <taxon>Betaproteobacteria</taxon>
        <taxon>Nitrosomonadales</taxon>
        <taxon>Methylophilaceae</taxon>
        <taxon>Methylophilus</taxon>
    </lineage>
</organism>
<dbReference type="InterPro" id="IPR036388">
    <property type="entry name" value="WH-like_DNA-bd_sf"/>
</dbReference>
<feature type="domain" description="Response regulatory" evidence="8">
    <location>
        <begin position="11"/>
        <end position="124"/>
    </location>
</feature>
<dbReference type="Pfam" id="PF00486">
    <property type="entry name" value="Trans_reg_C"/>
    <property type="match status" value="1"/>
</dbReference>
<dbReference type="Proteomes" id="UP001225906">
    <property type="component" value="Unassembled WGS sequence"/>
</dbReference>
<dbReference type="PANTHER" id="PTHR48111">
    <property type="entry name" value="REGULATOR OF RPOS"/>
    <property type="match status" value="1"/>
</dbReference>
<evidence type="ECO:0000256" key="3">
    <source>
        <dbReference type="ARBA" id="ARBA00023015"/>
    </source>
</evidence>
<dbReference type="SMART" id="SM00448">
    <property type="entry name" value="REC"/>
    <property type="match status" value="1"/>
</dbReference>
<dbReference type="CDD" id="cd00156">
    <property type="entry name" value="REC"/>
    <property type="match status" value="1"/>
</dbReference>
<evidence type="ECO:0000256" key="5">
    <source>
        <dbReference type="ARBA" id="ARBA00023163"/>
    </source>
</evidence>
<dbReference type="SMART" id="SM00862">
    <property type="entry name" value="Trans_reg_C"/>
    <property type="match status" value="1"/>
</dbReference>
<evidence type="ECO:0000313" key="11">
    <source>
        <dbReference type="Proteomes" id="UP001225906"/>
    </source>
</evidence>
<dbReference type="InterPro" id="IPR039420">
    <property type="entry name" value="WalR-like"/>
</dbReference>
<dbReference type="InterPro" id="IPR011006">
    <property type="entry name" value="CheY-like_superfamily"/>
</dbReference>
<dbReference type="Gene3D" id="3.40.50.2300">
    <property type="match status" value="1"/>
</dbReference>
<gene>
    <name evidence="10" type="ORF">Q9291_06930</name>
</gene>
<keyword evidence="11" id="KW-1185">Reference proteome</keyword>
<evidence type="ECO:0000313" key="10">
    <source>
        <dbReference type="EMBL" id="MDP8567579.1"/>
    </source>
</evidence>
<keyword evidence="5" id="KW-0804">Transcription</keyword>
<keyword evidence="1 6" id="KW-0597">Phosphoprotein</keyword>
<comment type="caution">
    <text evidence="10">The sequence shown here is derived from an EMBL/GenBank/DDBJ whole genome shotgun (WGS) entry which is preliminary data.</text>
</comment>
<proteinExistence type="predicted"/>
<feature type="domain" description="OmpR/PhoB-type" evidence="9">
    <location>
        <begin position="149"/>
        <end position="249"/>
    </location>
</feature>
<sequence length="255" mass="28327">MLLLPYMLNSRLAIVEDEAPLRQDLIAFFEMRGMQVSGFASAEDFFEVFDASTFDVVILDIGLPGKSGVEVAEIVREQSQAPILILTSHANNQTHLDSLQAGADVFLSKSASLEIIESTILNMLTRQHILQTPRVQTDALATAHFAGLSRKSDQEVWRLIEKETILKAPNHASSKLTYTETLFLRALLSQANQAVARAELVSAIEREVTASNMRNLDTYANRLRRKVFADTHVELPIRSAYNLGYVFSGTAYVLA</sequence>
<dbReference type="PROSITE" id="PS50110">
    <property type="entry name" value="RESPONSE_REGULATORY"/>
    <property type="match status" value="1"/>
</dbReference>
<dbReference type="InterPro" id="IPR016032">
    <property type="entry name" value="Sig_transdc_resp-reg_C-effctor"/>
</dbReference>